<protein>
    <submittedName>
        <fullName evidence="2">Uncharacterized protein</fullName>
    </submittedName>
</protein>
<evidence type="ECO:0000313" key="3">
    <source>
        <dbReference type="Proteomes" id="UP001610657"/>
    </source>
</evidence>
<proteinExistence type="predicted"/>
<dbReference type="EMBL" id="JAVCQK010000103">
    <property type="protein sequence ID" value="MFH7518916.1"/>
    <property type="molecule type" value="Genomic_DNA"/>
</dbReference>
<comment type="caution">
    <text evidence="2">The sequence shown here is derived from an EMBL/GenBank/DDBJ whole genome shotgun (WGS) entry which is preliminary data.</text>
</comment>
<evidence type="ECO:0000313" key="2">
    <source>
        <dbReference type="EMBL" id="MFH7518916.1"/>
    </source>
</evidence>
<keyword evidence="1" id="KW-0812">Transmembrane</keyword>
<dbReference type="Proteomes" id="UP001610657">
    <property type="component" value="Unassembled WGS sequence"/>
</dbReference>
<feature type="transmembrane region" description="Helical" evidence="1">
    <location>
        <begin position="37"/>
        <end position="70"/>
    </location>
</feature>
<reference evidence="2 3" key="1">
    <citation type="submission" date="2023-08" db="EMBL/GenBank/DDBJ databases">
        <title>Genomic and mutational analysis of Pseudomonas syringae pv. tagetis EB037 pathogenicity on sunflower.</title>
        <authorList>
            <person name="Maul J.E."/>
        </authorList>
    </citation>
    <scope>NUCLEOTIDE SEQUENCE [LARGE SCALE GENOMIC DNA]</scope>
    <source>
        <strain evidence="2 3">EB037_T1</strain>
    </source>
</reference>
<accession>A0ABW7NVI3</accession>
<keyword evidence="1" id="KW-0472">Membrane</keyword>
<organism evidence="2 3">
    <name type="scientific">Pseudomonas syringae pv. tagetis</name>
    <dbReference type="NCBI Taxonomy" id="129140"/>
    <lineage>
        <taxon>Bacteria</taxon>
        <taxon>Pseudomonadati</taxon>
        <taxon>Pseudomonadota</taxon>
        <taxon>Gammaproteobacteria</taxon>
        <taxon>Pseudomonadales</taxon>
        <taxon>Pseudomonadaceae</taxon>
        <taxon>Pseudomonas</taxon>
    </lineage>
</organism>
<dbReference type="RefSeq" id="WP_395577723.1">
    <property type="nucleotide sequence ID" value="NZ_JAVCQK010000103.1"/>
</dbReference>
<name>A0ABW7NVI3_9PSED</name>
<keyword evidence="3" id="KW-1185">Reference proteome</keyword>
<keyword evidence="1" id="KW-1133">Transmembrane helix</keyword>
<gene>
    <name evidence="2" type="ORF">RA271_27705</name>
</gene>
<evidence type="ECO:0000256" key="1">
    <source>
        <dbReference type="SAM" id="Phobius"/>
    </source>
</evidence>
<feature type="transmembrane region" description="Helical" evidence="1">
    <location>
        <begin position="77"/>
        <end position="99"/>
    </location>
</feature>
<sequence>MFGFVCVCLCGFGFFVVLWVVFGVVFGGGVGVVAVGVVGGVVAVGGLFVVCVGGGVWFGVGFLVLLLLLVFLVGGWCVVVVVGCVVVVGVVFVGCVGWFCFLGERVFLCGELMGLGEA</sequence>